<protein>
    <recommendedName>
        <fullName evidence="3">Lipid A biosynthesis lauroyl acyltransferase</fullName>
    </recommendedName>
</protein>
<accession>A0ABX7CUW6</accession>
<evidence type="ECO:0000313" key="1">
    <source>
        <dbReference type="EMBL" id="QQT54561.1"/>
    </source>
</evidence>
<proteinExistence type="predicted"/>
<reference evidence="1 2" key="1">
    <citation type="submission" date="2021-01" db="EMBL/GenBank/DDBJ databases">
        <title>FDA dAtabase for Regulatory Grade micrObial Sequences (FDA-ARGOS): Supporting development and validation of Infectious Disease Dx tests.</title>
        <authorList>
            <person name="Sproer C."/>
            <person name="Gronow S."/>
            <person name="Severitt S."/>
            <person name="Schroder I."/>
            <person name="Tallon L."/>
            <person name="Sadzewicz L."/>
            <person name="Zhao X."/>
            <person name="Boylan J."/>
            <person name="Ott S."/>
            <person name="Bowen H."/>
            <person name="Vavikolanu K."/>
            <person name="Mehta A."/>
            <person name="Aluvathingal J."/>
            <person name="Nadendla S."/>
            <person name="Lowell S."/>
            <person name="Myers T."/>
            <person name="Yan Y."/>
            <person name="Sichtig H."/>
        </authorList>
    </citation>
    <scope>NUCLEOTIDE SEQUENCE [LARGE SCALE GENOMIC DNA]</scope>
    <source>
        <strain evidence="1 2">FDAARGOS_1141</strain>
    </source>
</reference>
<sequence>MMCTDNKHSWHYALFSAHLHRYLPALPWGEHTALYQRWRDYHQPQPFDAALHWDTSLLGSLRSGPPQILVLFHLGMHAFLPQVLADEGIQYDLLLDRKVFARHQTLFAALQTARQEHGACYRFLMSDDPQVLLKARSAIQAGRHLLIFADGNSGTSDQIDKKVKISFLANDLFVRKGIALLSALLGTPILPISHRTVAGKLQLLTGTAIGQLPNEKREVYIQRSMQLLYDFLSSQIRDAPWRWECWGYLHKLNCYQLEAPKHAELDLASESNIAIVLRGRNGIFNREYFCCLFK</sequence>
<organism evidence="1 2">
    <name type="scientific">Sphingobacterium multivorum</name>
    <dbReference type="NCBI Taxonomy" id="28454"/>
    <lineage>
        <taxon>Bacteria</taxon>
        <taxon>Pseudomonadati</taxon>
        <taxon>Bacteroidota</taxon>
        <taxon>Sphingobacteriia</taxon>
        <taxon>Sphingobacteriales</taxon>
        <taxon>Sphingobacteriaceae</taxon>
        <taxon>Sphingobacterium</taxon>
    </lineage>
</organism>
<dbReference type="Proteomes" id="UP000595498">
    <property type="component" value="Chromosome"/>
</dbReference>
<evidence type="ECO:0008006" key="3">
    <source>
        <dbReference type="Google" id="ProtNLM"/>
    </source>
</evidence>
<evidence type="ECO:0000313" key="2">
    <source>
        <dbReference type="Proteomes" id="UP000595498"/>
    </source>
</evidence>
<name>A0ABX7CUW6_SPHMU</name>
<gene>
    <name evidence="1" type="ORF">I6I98_04700</name>
</gene>
<dbReference type="EMBL" id="CP068224">
    <property type="protein sequence ID" value="QQT54561.1"/>
    <property type="molecule type" value="Genomic_DNA"/>
</dbReference>
<keyword evidence="2" id="KW-1185">Reference proteome</keyword>